<accession>A0A8X8AXY2</accession>
<dbReference type="PANTHER" id="PTHR21596:SF53">
    <property type="entry name" value="FACTOR OF DNA METHYLATION 5-RELATED"/>
    <property type="match status" value="1"/>
</dbReference>
<evidence type="ECO:0000313" key="3">
    <source>
        <dbReference type="Proteomes" id="UP000886595"/>
    </source>
</evidence>
<dbReference type="AlphaFoldDB" id="A0A8X8AXY2"/>
<evidence type="ECO:0000259" key="1">
    <source>
        <dbReference type="Pfam" id="PF03469"/>
    </source>
</evidence>
<sequence length="184" mass="21556">MIKERQSNDEIHEAREELITHARKDFICEEAEVVQYAMLCWKWQEALNDSGWQPFKRVPTGDKMKEVVGEEDAQLKNLREEWGEEVLEAVKIALDELNENNASGRYSVPTQWNFKAKIKSTRKEVIEYMTASDRKFQEETKVLGGLRRHEDHGDEWSWSTMQSCSDIFFSLLIFWGITSCKSCI</sequence>
<protein>
    <recommendedName>
        <fullName evidence="1">Factor of DNA methylation 1-5/IDN2 domain-containing protein</fullName>
    </recommendedName>
</protein>
<gene>
    <name evidence="2" type="ORF">Bca52824_017114</name>
</gene>
<dbReference type="InterPro" id="IPR005379">
    <property type="entry name" value="FDM1-5/IDN2_XH"/>
</dbReference>
<dbReference type="PANTHER" id="PTHR21596">
    <property type="entry name" value="RIBONUCLEASE P SUBUNIT P38"/>
    <property type="match status" value="1"/>
</dbReference>
<dbReference type="OrthoDB" id="1892195at2759"/>
<dbReference type="InterPro" id="IPR045177">
    <property type="entry name" value="FDM1-5/IDN2"/>
</dbReference>
<proteinExistence type="predicted"/>
<dbReference type="Pfam" id="PF03469">
    <property type="entry name" value="XH"/>
    <property type="match status" value="1"/>
</dbReference>
<dbReference type="EMBL" id="JAAMPC010000004">
    <property type="protein sequence ID" value="KAG2313992.1"/>
    <property type="molecule type" value="Genomic_DNA"/>
</dbReference>
<name>A0A8X8AXY2_BRACI</name>
<feature type="domain" description="Factor of DNA methylation 1-5/IDN2" evidence="1">
    <location>
        <begin position="22"/>
        <end position="132"/>
    </location>
</feature>
<evidence type="ECO:0000313" key="2">
    <source>
        <dbReference type="EMBL" id="KAG2313992.1"/>
    </source>
</evidence>
<reference evidence="2 3" key="1">
    <citation type="submission" date="2020-02" db="EMBL/GenBank/DDBJ databases">
        <authorList>
            <person name="Ma Q."/>
            <person name="Huang Y."/>
            <person name="Song X."/>
            <person name="Pei D."/>
        </authorList>
    </citation>
    <scope>NUCLEOTIDE SEQUENCE [LARGE SCALE GENOMIC DNA]</scope>
    <source>
        <strain evidence="2">Sxm20200214</strain>
        <tissue evidence="2">Leaf</tissue>
    </source>
</reference>
<dbReference type="GO" id="GO:0080188">
    <property type="term" value="P:gene silencing by siRNA-directed DNA methylation"/>
    <property type="evidence" value="ECO:0007669"/>
    <property type="project" value="InterPro"/>
</dbReference>
<dbReference type="Proteomes" id="UP000886595">
    <property type="component" value="Unassembled WGS sequence"/>
</dbReference>
<comment type="caution">
    <text evidence="2">The sequence shown here is derived from an EMBL/GenBank/DDBJ whole genome shotgun (WGS) entry which is preliminary data.</text>
</comment>
<keyword evidence="3" id="KW-1185">Reference proteome</keyword>
<organism evidence="2 3">
    <name type="scientific">Brassica carinata</name>
    <name type="common">Ethiopian mustard</name>
    <name type="synonym">Abyssinian cabbage</name>
    <dbReference type="NCBI Taxonomy" id="52824"/>
    <lineage>
        <taxon>Eukaryota</taxon>
        <taxon>Viridiplantae</taxon>
        <taxon>Streptophyta</taxon>
        <taxon>Embryophyta</taxon>
        <taxon>Tracheophyta</taxon>
        <taxon>Spermatophyta</taxon>
        <taxon>Magnoliopsida</taxon>
        <taxon>eudicotyledons</taxon>
        <taxon>Gunneridae</taxon>
        <taxon>Pentapetalae</taxon>
        <taxon>rosids</taxon>
        <taxon>malvids</taxon>
        <taxon>Brassicales</taxon>
        <taxon>Brassicaceae</taxon>
        <taxon>Brassiceae</taxon>
        <taxon>Brassica</taxon>
    </lineage>
</organism>